<dbReference type="Proteomes" id="UP000265040">
    <property type="component" value="Chromosome 15"/>
</dbReference>
<evidence type="ECO:0000313" key="4">
    <source>
        <dbReference type="Ensembl" id="ENSATEP00000073817.1"/>
    </source>
</evidence>
<feature type="compositionally biased region" description="Polar residues" evidence="1">
    <location>
        <begin position="511"/>
        <end position="521"/>
    </location>
</feature>
<feature type="domain" description="EDRF1 N-terminal" evidence="3">
    <location>
        <begin position="39"/>
        <end position="249"/>
    </location>
</feature>
<feature type="domain" description="EDRF1 TPR repeats region" evidence="2">
    <location>
        <begin position="788"/>
        <end position="1161"/>
    </location>
</feature>
<dbReference type="InterPro" id="IPR056582">
    <property type="entry name" value="EDRF1_N"/>
</dbReference>
<reference evidence="4" key="2">
    <citation type="submission" date="2025-08" db="UniProtKB">
        <authorList>
            <consortium name="Ensembl"/>
        </authorList>
    </citation>
    <scope>IDENTIFICATION</scope>
</reference>
<sequence>SSVFAGSRRTVSSMSGSAADREPGIPLENGKEEASGNTEIKSRAVVKYSAAPPPTSYALLQEKTDLKLPPANWLRENPQLGSAGTTILGSSSKSKPFSSFGMAYDFIDCIGDDVDVVSDSENIKKLLKIPYSKSHVSMAVHRVGRTLLLDELDIQELFMRSSQTGDWTWLKEFYQRLIDQKWQRKKKSKEHWYQKAILSKFLYYSINGNGAAEPVPDNLNEGEEENGGEQFSSSWPTAFNSTPPDAEESHASKQGLRNDFVRNIMWTFEDIHMLVGSNMPIFGGGRYPAVSLRLRDNNKPINILTGIDYWLDNLMCNVPELVMCFHVNGIVQKYEMIKTEEIPHLENSTFSTRVVKDIAQNILSFLKSNCTKEGHTYWLFKASGSDIVKLYDLTTLCEEAEEEKCQNPFTLPVAVLLYKVASNLMLKARQNRKPYGTIRTLLLNCVKLLDQERHPQIIASAHYMLSELFQLDEPPEEDGEESLRAGGSEDSYSDEDREEEEEDLIEDSDENGSYANCSSPQNDSKAVAVIRSVGELSVPEKYTSTHQIRPSCTFPVSQDKEERCRHVLSYVLKGLKAVDGSLKKESDLPAADPNIPIPLQYEDRSTMGACAAEKVQADQKHPTRSGMIPGSWQHRMKLQLFLKASKAYYVLSDAATNLLKYGRALRYIKLSLQQHNETTCLSGTLNPQVLQFHSQCLSLCGDIQLMLAQNASNRAAYLEEYSYQTKEDQEILHSLHRESSCQAFNMATDLAMDPEYQLFVSSKCYEAAYELLVSEALKDQAPDQLAQVHKRLGNIRNEMGVYYMNQSAAMQTENEVKKSVSTAEQEMWKKTIGDNTNTALLLCNTGRLMRICAQAHCAVSEDQCRGEFSPEEALYYNKAIDYYLRAMKSLASRESHPAVWDSVNWELSTTYFTLATLLQDYAPLSRKAQEQIEREVTDAMMKSLKYCDLQTESARQPLYQYRAATIHHRLASMYHSCFRNQVGDEHLRKQHRSLAELHYNRAVSLFISLKDAPCELLRTLLERVAFAEFTMAGQSSSVAKLKSLTGALEIMTDTRYAFKLIHKELQEEQIETSDVATDPTSGLNLEEVIKLIGVFEPSFSFLLLQIIKLLTTMKRKPSKKDEELLKTYKNVYSKLLRAEKNAPLISRVKLYMELLQQLTTETEGDDAGTNS</sequence>
<evidence type="ECO:0000256" key="1">
    <source>
        <dbReference type="SAM" id="MobiDB-lite"/>
    </source>
</evidence>
<accession>A0AAQ6IJA4</accession>
<dbReference type="GO" id="GO:0045893">
    <property type="term" value="P:positive regulation of DNA-templated transcription"/>
    <property type="evidence" value="ECO:0007669"/>
    <property type="project" value="TreeGrafter"/>
</dbReference>
<evidence type="ECO:0008006" key="6">
    <source>
        <dbReference type="Google" id="ProtNLM"/>
    </source>
</evidence>
<evidence type="ECO:0000313" key="5">
    <source>
        <dbReference type="Proteomes" id="UP000265040"/>
    </source>
</evidence>
<proteinExistence type="predicted"/>
<feature type="compositionally biased region" description="Polar residues" evidence="1">
    <location>
        <begin position="1"/>
        <end position="16"/>
    </location>
</feature>
<feature type="region of interest" description="Disordered" evidence="1">
    <location>
        <begin position="1"/>
        <end position="39"/>
    </location>
</feature>
<feature type="region of interest" description="Disordered" evidence="1">
    <location>
        <begin position="474"/>
        <end position="521"/>
    </location>
</feature>
<dbReference type="PANTHER" id="PTHR15000">
    <property type="entry name" value="ERYTHROID DIFFERENTIATION-RELATED FACTOR 1"/>
    <property type="match status" value="1"/>
</dbReference>
<reference evidence="4 5" key="1">
    <citation type="submission" date="2021-04" db="EMBL/GenBank/DDBJ databases">
        <authorList>
            <consortium name="Wellcome Sanger Institute Data Sharing"/>
        </authorList>
    </citation>
    <scope>NUCLEOTIDE SEQUENCE [LARGE SCALE GENOMIC DNA]</scope>
</reference>
<dbReference type="AlphaFoldDB" id="A0AAQ6IJA4"/>
<dbReference type="Pfam" id="PF23788">
    <property type="entry name" value="EDRF1_N"/>
    <property type="match status" value="2"/>
</dbReference>
<feature type="region of interest" description="Disordered" evidence="1">
    <location>
        <begin position="214"/>
        <end position="253"/>
    </location>
</feature>
<gene>
    <name evidence="4" type="primary">EDRF1</name>
</gene>
<evidence type="ECO:0000259" key="3">
    <source>
        <dbReference type="Pfam" id="PF23788"/>
    </source>
</evidence>
<feature type="compositionally biased region" description="Basic and acidic residues" evidence="1">
    <location>
        <begin position="19"/>
        <end position="34"/>
    </location>
</feature>
<dbReference type="InterPro" id="IPR056583">
    <property type="entry name" value="EDRF1_TPR"/>
</dbReference>
<feature type="compositionally biased region" description="Polar residues" evidence="1">
    <location>
        <begin position="230"/>
        <end position="243"/>
    </location>
</feature>
<name>A0AAQ6IJA4_ANATE</name>
<protein>
    <recommendedName>
        <fullName evidence="6">Erythroid differentiation regulatory factor 1</fullName>
    </recommendedName>
</protein>
<organism evidence="4 5">
    <name type="scientific">Anabas testudineus</name>
    <name type="common">Climbing perch</name>
    <name type="synonym">Anthias testudineus</name>
    <dbReference type="NCBI Taxonomy" id="64144"/>
    <lineage>
        <taxon>Eukaryota</taxon>
        <taxon>Metazoa</taxon>
        <taxon>Chordata</taxon>
        <taxon>Craniata</taxon>
        <taxon>Vertebrata</taxon>
        <taxon>Euteleostomi</taxon>
        <taxon>Actinopterygii</taxon>
        <taxon>Neopterygii</taxon>
        <taxon>Teleostei</taxon>
        <taxon>Neoteleostei</taxon>
        <taxon>Acanthomorphata</taxon>
        <taxon>Anabantaria</taxon>
        <taxon>Anabantiformes</taxon>
        <taxon>Anabantoidei</taxon>
        <taxon>Anabantidae</taxon>
        <taxon>Anabas</taxon>
    </lineage>
</organism>
<reference evidence="4" key="3">
    <citation type="submission" date="2025-09" db="UniProtKB">
        <authorList>
            <consortium name="Ensembl"/>
        </authorList>
    </citation>
    <scope>IDENTIFICATION</scope>
</reference>
<dbReference type="PANTHER" id="PTHR15000:SF1">
    <property type="entry name" value="ERYTHROID DIFFERENTIATION-RELATED FACTOR 1"/>
    <property type="match status" value="1"/>
</dbReference>
<feature type="compositionally biased region" description="Acidic residues" evidence="1">
    <location>
        <begin position="491"/>
        <end position="510"/>
    </location>
</feature>
<dbReference type="Pfam" id="PF23723">
    <property type="entry name" value="TPR_EDRF1"/>
    <property type="match status" value="1"/>
</dbReference>
<dbReference type="Ensembl" id="ENSATET00000077410.1">
    <property type="protein sequence ID" value="ENSATEP00000073817.1"/>
    <property type="gene ID" value="ENSATEG00000007531.3"/>
</dbReference>
<keyword evidence="5" id="KW-1185">Reference proteome</keyword>
<dbReference type="GeneTree" id="ENSGT00390000014797"/>
<feature type="domain" description="EDRF1 N-terminal" evidence="3">
    <location>
        <begin position="251"/>
        <end position="523"/>
    </location>
</feature>
<evidence type="ECO:0000259" key="2">
    <source>
        <dbReference type="Pfam" id="PF23723"/>
    </source>
</evidence>